<accession>A0A8J2P2I1</accession>
<dbReference type="Proteomes" id="UP000708208">
    <property type="component" value="Unassembled WGS sequence"/>
</dbReference>
<protein>
    <submittedName>
        <fullName evidence="1">Uncharacterized protein</fullName>
    </submittedName>
</protein>
<organism evidence="1 2">
    <name type="scientific">Allacma fusca</name>
    <dbReference type="NCBI Taxonomy" id="39272"/>
    <lineage>
        <taxon>Eukaryota</taxon>
        <taxon>Metazoa</taxon>
        <taxon>Ecdysozoa</taxon>
        <taxon>Arthropoda</taxon>
        <taxon>Hexapoda</taxon>
        <taxon>Collembola</taxon>
        <taxon>Symphypleona</taxon>
        <taxon>Sminthuridae</taxon>
        <taxon>Allacma</taxon>
    </lineage>
</organism>
<sequence length="108" mass="12128">QQQALEESSEEELEALVIDTNAFNESRDQEICSHLIDLRCNNATDSLYTSSTAKETFQQLLDLVIDGEDFKIIQASLLEAKDKIVAKNAALQAFPMSVEVRNQPKKQN</sequence>
<name>A0A8J2P2I1_9HEXA</name>
<reference evidence="1" key="1">
    <citation type="submission" date="2021-06" db="EMBL/GenBank/DDBJ databases">
        <authorList>
            <person name="Hodson N. C."/>
            <person name="Mongue J. A."/>
            <person name="Jaron S. K."/>
        </authorList>
    </citation>
    <scope>NUCLEOTIDE SEQUENCE</scope>
</reference>
<proteinExistence type="predicted"/>
<dbReference type="EMBL" id="CAJVCH010080783">
    <property type="protein sequence ID" value="CAG7721579.1"/>
    <property type="molecule type" value="Genomic_DNA"/>
</dbReference>
<evidence type="ECO:0000313" key="2">
    <source>
        <dbReference type="Proteomes" id="UP000708208"/>
    </source>
</evidence>
<feature type="non-terminal residue" evidence="1">
    <location>
        <position position="1"/>
    </location>
</feature>
<comment type="caution">
    <text evidence="1">The sequence shown here is derived from an EMBL/GenBank/DDBJ whole genome shotgun (WGS) entry which is preliminary data.</text>
</comment>
<keyword evidence="2" id="KW-1185">Reference proteome</keyword>
<dbReference type="AlphaFoldDB" id="A0A8J2P2I1"/>
<evidence type="ECO:0000313" key="1">
    <source>
        <dbReference type="EMBL" id="CAG7721579.1"/>
    </source>
</evidence>
<gene>
    <name evidence="1" type="ORF">AFUS01_LOCUS10786</name>
</gene>